<gene>
    <name evidence="1" type="ORF">MPOR_16930</name>
</gene>
<sequence length="62" mass="6064">MPTRDTTIMAGKSRKVGLRGAPEVRYTALIPATATIITSGSSLAIGLGGGVRGTSGGGSTTS</sequence>
<name>A0A6N4VAC3_9MYCO</name>
<dbReference type="AlphaFoldDB" id="A0A6N4VAC3"/>
<organism evidence="1 2">
    <name type="scientific">Mycolicibacterium poriferae</name>
    <dbReference type="NCBI Taxonomy" id="39694"/>
    <lineage>
        <taxon>Bacteria</taxon>
        <taxon>Bacillati</taxon>
        <taxon>Actinomycetota</taxon>
        <taxon>Actinomycetes</taxon>
        <taxon>Mycobacteriales</taxon>
        <taxon>Mycobacteriaceae</taxon>
        <taxon>Mycolicibacterium</taxon>
    </lineage>
</organism>
<dbReference type="Proteomes" id="UP000466785">
    <property type="component" value="Chromosome"/>
</dbReference>
<dbReference type="EMBL" id="AP022570">
    <property type="protein sequence ID" value="BBX50667.1"/>
    <property type="molecule type" value="Genomic_DNA"/>
</dbReference>
<evidence type="ECO:0000313" key="2">
    <source>
        <dbReference type="Proteomes" id="UP000466785"/>
    </source>
</evidence>
<dbReference type="KEGG" id="mpof:MPOR_16930"/>
<keyword evidence="2" id="KW-1185">Reference proteome</keyword>
<accession>A0A6N4VAC3</accession>
<evidence type="ECO:0000313" key="1">
    <source>
        <dbReference type="EMBL" id="BBX50667.1"/>
    </source>
</evidence>
<proteinExistence type="predicted"/>
<reference evidence="1 2" key="1">
    <citation type="journal article" date="2019" name="Emerg. Microbes Infect.">
        <title>Comprehensive subspecies identification of 175 nontuberculous mycobacteria species based on 7547 genomic profiles.</title>
        <authorList>
            <person name="Matsumoto Y."/>
            <person name="Kinjo T."/>
            <person name="Motooka D."/>
            <person name="Nabeya D."/>
            <person name="Jung N."/>
            <person name="Uechi K."/>
            <person name="Horii T."/>
            <person name="Iida T."/>
            <person name="Fujita J."/>
            <person name="Nakamura S."/>
        </authorList>
    </citation>
    <scope>NUCLEOTIDE SEQUENCE [LARGE SCALE GENOMIC DNA]</scope>
    <source>
        <strain evidence="1 2">JCM 12603</strain>
    </source>
</reference>
<protein>
    <submittedName>
        <fullName evidence="1">Uncharacterized protein</fullName>
    </submittedName>
</protein>